<name>A0A5C8P8P3_9HYPH</name>
<reference evidence="1 2" key="1">
    <citation type="submission" date="2019-06" db="EMBL/GenBank/DDBJ databases">
        <title>New taxonomy in bacterial strain CC-CFT640, isolated from vineyard.</title>
        <authorList>
            <person name="Lin S.-Y."/>
            <person name="Tsai C.-F."/>
            <person name="Young C.-C."/>
        </authorList>
    </citation>
    <scope>NUCLEOTIDE SEQUENCE [LARGE SCALE GENOMIC DNA]</scope>
    <source>
        <strain evidence="1 2">CC-CFT640</strain>
    </source>
</reference>
<dbReference type="RefSeq" id="WP_147851851.1">
    <property type="nucleotide sequence ID" value="NZ_VDUZ01000065.1"/>
</dbReference>
<evidence type="ECO:0000313" key="2">
    <source>
        <dbReference type="Proteomes" id="UP000321638"/>
    </source>
</evidence>
<gene>
    <name evidence="1" type="ORF">FHP25_35995</name>
</gene>
<dbReference type="OrthoDB" id="7853821at2"/>
<protein>
    <submittedName>
        <fullName evidence="1">Uncharacterized protein</fullName>
    </submittedName>
</protein>
<dbReference type="AlphaFoldDB" id="A0A5C8P8P3"/>
<dbReference type="Proteomes" id="UP000321638">
    <property type="component" value="Unassembled WGS sequence"/>
</dbReference>
<evidence type="ECO:0000313" key="1">
    <source>
        <dbReference type="EMBL" id="TXL70127.1"/>
    </source>
</evidence>
<accession>A0A5C8P8P3</accession>
<proteinExistence type="predicted"/>
<keyword evidence="2" id="KW-1185">Reference proteome</keyword>
<sequence>MLKLPYSLQSACSDGQRRTFAHVVCGQCDAYQDHALTGVHNPEMVLKHMRRLGWTVDFGRARHNRCPACSDSRRKRSKVDLMTTKAAAPALAAATMPRDLTPDSDRRVAEESKVPAACVVRLRELAYGPIRSDPELEALRRDLDALAARAKTLSAQLGDVNQGIADLMPRLHAVEARLAGKAA</sequence>
<comment type="caution">
    <text evidence="1">The sequence shown here is derived from an EMBL/GenBank/DDBJ whole genome shotgun (WGS) entry which is preliminary data.</text>
</comment>
<organism evidence="1 2">
    <name type="scientific">Vineibacter terrae</name>
    <dbReference type="NCBI Taxonomy" id="2586908"/>
    <lineage>
        <taxon>Bacteria</taxon>
        <taxon>Pseudomonadati</taxon>
        <taxon>Pseudomonadota</taxon>
        <taxon>Alphaproteobacteria</taxon>
        <taxon>Hyphomicrobiales</taxon>
        <taxon>Vineibacter</taxon>
    </lineage>
</organism>
<dbReference type="EMBL" id="VDUZ01000065">
    <property type="protein sequence ID" value="TXL70127.1"/>
    <property type="molecule type" value="Genomic_DNA"/>
</dbReference>